<dbReference type="AlphaFoldDB" id="A0A3E0UDC3"/>
<accession>A0A3E0UDC3</accession>
<evidence type="ECO:0000256" key="5">
    <source>
        <dbReference type="ARBA" id="ARBA00022679"/>
    </source>
</evidence>
<dbReference type="SMART" id="SM01009">
    <property type="entry name" value="AlkA_N"/>
    <property type="match status" value="1"/>
</dbReference>
<dbReference type="GO" id="GO:0008270">
    <property type="term" value="F:zinc ion binding"/>
    <property type="evidence" value="ECO:0007669"/>
    <property type="project" value="InterPro"/>
</dbReference>
<dbReference type="Gene3D" id="1.10.10.60">
    <property type="entry name" value="Homeodomain-like"/>
    <property type="match status" value="1"/>
</dbReference>
<keyword evidence="6" id="KW-0479">Metal-binding</keyword>
<comment type="catalytic activity">
    <reaction evidence="1">
        <text>Hydrolysis of alkylated DNA, releasing 3-methyladenine, 3-methylguanine, 7-methylguanine and 7-methyladenine.</text>
        <dbReference type="EC" id="3.2.2.21"/>
    </reaction>
</comment>
<keyword evidence="9" id="KW-0805">Transcription regulation</keyword>
<dbReference type="InterPro" id="IPR011257">
    <property type="entry name" value="DNA_glycosylase"/>
</dbReference>
<dbReference type="Gene3D" id="1.10.340.30">
    <property type="entry name" value="Hypothetical protein, domain 2"/>
    <property type="match status" value="1"/>
</dbReference>
<dbReference type="PROSITE" id="PS00041">
    <property type="entry name" value="HTH_ARAC_FAMILY_1"/>
    <property type="match status" value="1"/>
</dbReference>
<evidence type="ECO:0000256" key="4">
    <source>
        <dbReference type="ARBA" id="ARBA00022603"/>
    </source>
</evidence>
<dbReference type="GO" id="GO:0032259">
    <property type="term" value="P:methylation"/>
    <property type="evidence" value="ECO:0007669"/>
    <property type="project" value="UniProtKB-KW"/>
</dbReference>
<keyword evidence="10" id="KW-0238">DNA-binding</keyword>
<keyword evidence="7" id="KW-0227">DNA damage</keyword>
<dbReference type="GO" id="GO:0043565">
    <property type="term" value="F:sequence-specific DNA binding"/>
    <property type="evidence" value="ECO:0007669"/>
    <property type="project" value="InterPro"/>
</dbReference>
<evidence type="ECO:0000256" key="10">
    <source>
        <dbReference type="ARBA" id="ARBA00023125"/>
    </source>
</evidence>
<dbReference type="InterPro" id="IPR051912">
    <property type="entry name" value="Alkylbase_DNA_Glycosylase/TA"/>
</dbReference>
<keyword evidence="4" id="KW-0489">Methyltransferase</keyword>
<proteinExistence type="predicted"/>
<evidence type="ECO:0000256" key="11">
    <source>
        <dbReference type="ARBA" id="ARBA00023159"/>
    </source>
</evidence>
<dbReference type="InterPro" id="IPR018062">
    <property type="entry name" value="HTH_AraC-typ_CS"/>
</dbReference>
<evidence type="ECO:0000313" key="16">
    <source>
        <dbReference type="Proteomes" id="UP000256999"/>
    </source>
</evidence>
<dbReference type="GO" id="GO:0008725">
    <property type="term" value="F:DNA-3-methyladenine glycosylase activity"/>
    <property type="evidence" value="ECO:0007669"/>
    <property type="project" value="TreeGrafter"/>
</dbReference>
<evidence type="ECO:0000256" key="12">
    <source>
        <dbReference type="ARBA" id="ARBA00023163"/>
    </source>
</evidence>
<dbReference type="RefSeq" id="WP_115999390.1">
    <property type="nucleotide sequence ID" value="NZ_QUOV01000001.1"/>
</dbReference>
<feature type="domain" description="HTH araC/xylS-type" evidence="14">
    <location>
        <begin position="96"/>
        <end position="194"/>
    </location>
</feature>
<dbReference type="Proteomes" id="UP000256999">
    <property type="component" value="Unassembled WGS sequence"/>
</dbReference>
<evidence type="ECO:0000256" key="1">
    <source>
        <dbReference type="ARBA" id="ARBA00000086"/>
    </source>
</evidence>
<evidence type="ECO:0000313" key="15">
    <source>
        <dbReference type="EMBL" id="REL34714.1"/>
    </source>
</evidence>
<dbReference type="InterPro" id="IPR010316">
    <property type="entry name" value="AlkA_N"/>
</dbReference>
<name>A0A3E0UDC3_9GAMM</name>
<dbReference type="Pfam" id="PF02805">
    <property type="entry name" value="Ada_Zn_binding"/>
    <property type="match status" value="1"/>
</dbReference>
<keyword evidence="8" id="KW-0862">Zinc</keyword>
<dbReference type="SMART" id="SM00342">
    <property type="entry name" value="HTH_ARAC"/>
    <property type="match status" value="1"/>
</dbReference>
<dbReference type="PROSITE" id="PS01124">
    <property type="entry name" value="HTH_ARAC_FAMILY_2"/>
    <property type="match status" value="1"/>
</dbReference>
<dbReference type="PANTHER" id="PTHR43003">
    <property type="entry name" value="DNA-3-METHYLADENINE GLYCOSYLASE"/>
    <property type="match status" value="1"/>
</dbReference>
<keyword evidence="12" id="KW-0804">Transcription</keyword>
<keyword evidence="5" id="KW-0808">Transferase</keyword>
<evidence type="ECO:0000259" key="14">
    <source>
        <dbReference type="PROSITE" id="PS01124"/>
    </source>
</evidence>
<dbReference type="Pfam" id="PF06029">
    <property type="entry name" value="AlkA_N"/>
    <property type="match status" value="1"/>
</dbReference>
<organism evidence="15 16">
    <name type="scientific">Thalassotalea euphylliae</name>
    <dbReference type="NCBI Taxonomy" id="1655234"/>
    <lineage>
        <taxon>Bacteria</taxon>
        <taxon>Pseudomonadati</taxon>
        <taxon>Pseudomonadota</taxon>
        <taxon>Gammaproteobacteria</taxon>
        <taxon>Alteromonadales</taxon>
        <taxon>Colwelliaceae</taxon>
        <taxon>Thalassotalea</taxon>
    </lineage>
</organism>
<evidence type="ECO:0000256" key="6">
    <source>
        <dbReference type="ARBA" id="ARBA00022723"/>
    </source>
</evidence>
<dbReference type="SUPFAM" id="SSF46689">
    <property type="entry name" value="Homeodomain-like"/>
    <property type="match status" value="2"/>
</dbReference>
<protein>
    <recommendedName>
        <fullName evidence="3">DNA-3-methyladenine glycosylase II</fullName>
        <ecNumber evidence="3">3.2.2.21</ecNumber>
    </recommendedName>
</protein>
<dbReference type="InterPro" id="IPR035451">
    <property type="entry name" value="Ada-like_dom_sf"/>
</dbReference>
<dbReference type="InterPro" id="IPR003265">
    <property type="entry name" value="HhH-GPD_domain"/>
</dbReference>
<dbReference type="InterPro" id="IPR009057">
    <property type="entry name" value="Homeodomain-like_sf"/>
</dbReference>
<dbReference type="OrthoDB" id="9811249at2"/>
<dbReference type="SMART" id="SM00478">
    <property type="entry name" value="ENDO3c"/>
    <property type="match status" value="1"/>
</dbReference>
<keyword evidence="11" id="KW-0010">Activator</keyword>
<sequence>MLRLDDVSSPDNSLSCESELNPDVCQRARLSKDARFDGKFYTAVLTTGIFCRPICPARAPKEENVRYFHTAAQAQNAGYMPCKRCLPELAPAQKLAPAIQQLADAIEEGLSLSELATRFDISERQARRLFSQHFGLPPSKYAQHQKLLKARQLLTGTNLPIADVCFAAGFTSIRRFNEAVKATYQETPQQVRNRLSKKLQGSEISVLLSYRPPFDWQAMLEFFRLRQLPGVEIVGAHTYQRSILLGEVAGWISVTDVADKHALKLTVALDDLSVLDQVIAKVRKLFDLDADMDAIHQHLACDQLLAKQIEQNPGIRLPGCWDIFEFSIRAILGQQISVKAATTYAGRIAEKYGQPLSINHPELNKCFPSVSDLKMADFAGLGLTQSRIDTLIRWVEFYQQNEALFTDYQSLDELTKTLVELKGIGPWTVNYLAMRGLSDPNAFPASDLGVIKALTVEDNKPNVKQILARAEQWQPWRAYATLYLWLSLKAQ</sequence>
<evidence type="ECO:0000256" key="3">
    <source>
        <dbReference type="ARBA" id="ARBA00012000"/>
    </source>
</evidence>
<comment type="cofactor">
    <cofactor evidence="2">
        <name>Zn(2+)</name>
        <dbReference type="ChEBI" id="CHEBI:29105"/>
    </cofactor>
</comment>
<dbReference type="GO" id="GO:0003700">
    <property type="term" value="F:DNA-binding transcription factor activity"/>
    <property type="evidence" value="ECO:0007669"/>
    <property type="project" value="InterPro"/>
</dbReference>
<dbReference type="Gene3D" id="3.40.10.10">
    <property type="entry name" value="DNA Methylphosphotriester Repair Domain"/>
    <property type="match status" value="1"/>
</dbReference>
<dbReference type="GO" id="GO:0032131">
    <property type="term" value="F:alkylated DNA binding"/>
    <property type="evidence" value="ECO:0007669"/>
    <property type="project" value="TreeGrafter"/>
</dbReference>
<dbReference type="Pfam" id="PF12833">
    <property type="entry name" value="HTH_18"/>
    <property type="match status" value="1"/>
</dbReference>
<gene>
    <name evidence="15" type="ORF">DXX92_04740</name>
</gene>
<evidence type="ECO:0000256" key="7">
    <source>
        <dbReference type="ARBA" id="ARBA00022763"/>
    </source>
</evidence>
<dbReference type="EC" id="3.2.2.21" evidence="3"/>
<dbReference type="InterPro" id="IPR023170">
    <property type="entry name" value="HhH_base_excis_C"/>
</dbReference>
<dbReference type="InterPro" id="IPR037046">
    <property type="entry name" value="AlkA_N_sf"/>
</dbReference>
<evidence type="ECO:0000256" key="2">
    <source>
        <dbReference type="ARBA" id="ARBA00001947"/>
    </source>
</evidence>
<comment type="caution">
    <text evidence="15">The sequence shown here is derived from an EMBL/GenBank/DDBJ whole genome shotgun (WGS) entry which is preliminary data.</text>
</comment>
<evidence type="ECO:0000256" key="9">
    <source>
        <dbReference type="ARBA" id="ARBA00023015"/>
    </source>
</evidence>
<dbReference type="GO" id="GO:0006285">
    <property type="term" value="P:base-excision repair, AP site formation"/>
    <property type="evidence" value="ECO:0007669"/>
    <property type="project" value="TreeGrafter"/>
</dbReference>
<dbReference type="InterPro" id="IPR004026">
    <property type="entry name" value="Ada_DNA_repair_Zn-bd"/>
</dbReference>
<dbReference type="InterPro" id="IPR018060">
    <property type="entry name" value="HTH_AraC"/>
</dbReference>
<dbReference type="GO" id="GO:0032993">
    <property type="term" value="C:protein-DNA complex"/>
    <property type="evidence" value="ECO:0007669"/>
    <property type="project" value="TreeGrafter"/>
</dbReference>
<dbReference type="CDD" id="cd00056">
    <property type="entry name" value="ENDO3c"/>
    <property type="match status" value="1"/>
</dbReference>
<dbReference type="GO" id="GO:0008168">
    <property type="term" value="F:methyltransferase activity"/>
    <property type="evidence" value="ECO:0007669"/>
    <property type="project" value="UniProtKB-KW"/>
</dbReference>
<dbReference type="SUPFAM" id="SSF55945">
    <property type="entry name" value="TATA-box binding protein-like"/>
    <property type="match status" value="1"/>
</dbReference>
<dbReference type="GO" id="GO:0005737">
    <property type="term" value="C:cytoplasm"/>
    <property type="evidence" value="ECO:0007669"/>
    <property type="project" value="TreeGrafter"/>
</dbReference>
<dbReference type="EMBL" id="QUOV01000001">
    <property type="protein sequence ID" value="REL34714.1"/>
    <property type="molecule type" value="Genomic_DNA"/>
</dbReference>
<dbReference type="Gene3D" id="3.30.310.20">
    <property type="entry name" value="DNA-3-methyladenine glycosylase AlkA, N-terminal domain"/>
    <property type="match status" value="1"/>
</dbReference>
<dbReference type="GO" id="GO:0006307">
    <property type="term" value="P:DNA alkylation repair"/>
    <property type="evidence" value="ECO:0007669"/>
    <property type="project" value="TreeGrafter"/>
</dbReference>
<dbReference type="Gene3D" id="1.10.1670.10">
    <property type="entry name" value="Helix-hairpin-Helix base-excision DNA repair enzymes (C-terminal)"/>
    <property type="match status" value="1"/>
</dbReference>
<keyword evidence="13" id="KW-0234">DNA repair</keyword>
<dbReference type="GO" id="GO:0043916">
    <property type="term" value="F:DNA-7-methylguanine glycosylase activity"/>
    <property type="evidence" value="ECO:0007669"/>
    <property type="project" value="TreeGrafter"/>
</dbReference>
<dbReference type="FunFam" id="3.40.10.10:FF:000001">
    <property type="entry name" value="DNA-3-methyladenine glycosylase 2"/>
    <property type="match status" value="1"/>
</dbReference>
<dbReference type="SUPFAM" id="SSF48150">
    <property type="entry name" value="DNA-glycosylase"/>
    <property type="match status" value="1"/>
</dbReference>
<dbReference type="PANTHER" id="PTHR43003:SF13">
    <property type="entry name" value="DNA-3-METHYLADENINE GLYCOSYLASE 2"/>
    <property type="match status" value="1"/>
</dbReference>
<dbReference type="SUPFAM" id="SSF57884">
    <property type="entry name" value="Ada DNA repair protein, N-terminal domain (N-Ada 10)"/>
    <property type="match status" value="1"/>
</dbReference>
<reference evidence="15 16" key="1">
    <citation type="submission" date="2018-08" db="EMBL/GenBank/DDBJ databases">
        <title>Thalassotalea euphylliae genome.</title>
        <authorList>
            <person name="Summers S."/>
            <person name="Rice S.A."/>
            <person name="Freckelton M.L."/>
            <person name="Nedved B.T."/>
            <person name="Hadfield M.G."/>
        </authorList>
    </citation>
    <scope>NUCLEOTIDE SEQUENCE [LARGE SCALE GENOMIC DNA]</scope>
    <source>
        <strain evidence="15 16">H2</strain>
    </source>
</reference>
<evidence type="ECO:0000256" key="13">
    <source>
        <dbReference type="ARBA" id="ARBA00023204"/>
    </source>
</evidence>
<evidence type="ECO:0000256" key="8">
    <source>
        <dbReference type="ARBA" id="ARBA00022833"/>
    </source>
</evidence>